<dbReference type="AlphaFoldDB" id="A0A401GTX7"/>
<gene>
    <name evidence="3" type="ORF">SCP_0801590</name>
</gene>
<dbReference type="SUPFAM" id="SSF56784">
    <property type="entry name" value="HAD-like"/>
    <property type="match status" value="1"/>
</dbReference>
<feature type="compositionally biased region" description="Polar residues" evidence="1">
    <location>
        <begin position="570"/>
        <end position="587"/>
    </location>
</feature>
<evidence type="ECO:0000313" key="3">
    <source>
        <dbReference type="EMBL" id="GBE85640.1"/>
    </source>
</evidence>
<feature type="region of interest" description="Disordered" evidence="1">
    <location>
        <begin position="93"/>
        <end position="146"/>
    </location>
</feature>
<organism evidence="3 4">
    <name type="scientific">Sparassis crispa</name>
    <dbReference type="NCBI Taxonomy" id="139825"/>
    <lineage>
        <taxon>Eukaryota</taxon>
        <taxon>Fungi</taxon>
        <taxon>Dikarya</taxon>
        <taxon>Basidiomycota</taxon>
        <taxon>Agaricomycotina</taxon>
        <taxon>Agaricomycetes</taxon>
        <taxon>Polyporales</taxon>
        <taxon>Sparassidaceae</taxon>
        <taxon>Sparassis</taxon>
    </lineage>
</organism>
<dbReference type="Proteomes" id="UP000287166">
    <property type="component" value="Unassembled WGS sequence"/>
</dbReference>
<feature type="region of interest" description="Disordered" evidence="1">
    <location>
        <begin position="279"/>
        <end position="319"/>
    </location>
</feature>
<feature type="region of interest" description="Disordered" evidence="1">
    <location>
        <begin position="378"/>
        <end position="439"/>
    </location>
</feature>
<sequence>MSSSYHHNYTRYSSYNYQKPRCVDAQSEYAHDRESDQFPPSSQSSYFTGDNHSDPFCAPEGSGVYEAAYPEVPSHSWAHEPMHGPYARGYVFPGDPSLQRRSPFPETRAPLPDARDSLSVTPPLPRSPSPSYVSLAERSSSHVSDPSTSRKLLILDLNGTLLFRSGHMLRPKGRLPFERAHDESGRRLPRLRPVHPRPYMPTFRSYLFAPQTKAWLDVMVWSSAQPHSVADMVDKCFGEDKGKLLAVWARDTLGLSEDHYSRKVQTVKDLAKPWAQLSSLNSELPPSPHSSEASTPHSSHRSLSPVEGQKATRSDVSPQAHSALTTLLLDDSPRKAELQPYNHVCIGEYSGERRAKDLENFQAEKDWEMAVSVWRQPEQNGGTTEEDSAGDKAAKSSAGEEMFSPRDSSEPGPEADADASRKRKRKEKKLKKRAARLEGMDVSKPDTHFDETLLAVVGVLDEIKGQSNVAAWIRTGGLWGPEDVVGSHGRTVPPTGGGSAAAASNFTIDADTLDLRAEKGNNVSVKEGGSTGIGHALKAKKQKRAAAAATAKGTITEGGNATSAPLPAATSGSIRGQSRLSDTSDNSRATPAPMLWFDHLPTVEFWAGRGRTALERLRIPVEHGIER</sequence>
<dbReference type="OrthoDB" id="1711508at2759"/>
<feature type="compositionally biased region" description="Polar residues" evidence="1">
    <location>
        <begin position="38"/>
        <end position="50"/>
    </location>
</feature>
<protein>
    <recommendedName>
        <fullName evidence="2">FCP1 homology domain-containing protein</fullName>
    </recommendedName>
</protein>
<dbReference type="STRING" id="139825.A0A401GTX7"/>
<dbReference type="RefSeq" id="XP_027616553.1">
    <property type="nucleotide sequence ID" value="XM_027760752.1"/>
</dbReference>
<dbReference type="Pfam" id="PF03031">
    <property type="entry name" value="NIF"/>
    <property type="match status" value="1"/>
</dbReference>
<name>A0A401GTX7_9APHY</name>
<dbReference type="GeneID" id="38782557"/>
<feature type="compositionally biased region" description="Polar residues" evidence="1">
    <location>
        <begin position="129"/>
        <end position="146"/>
    </location>
</feature>
<evidence type="ECO:0000313" key="4">
    <source>
        <dbReference type="Proteomes" id="UP000287166"/>
    </source>
</evidence>
<feature type="compositionally biased region" description="Basic residues" evidence="1">
    <location>
        <begin position="421"/>
        <end position="434"/>
    </location>
</feature>
<dbReference type="InParanoid" id="A0A401GTX7"/>
<dbReference type="InterPro" id="IPR004274">
    <property type="entry name" value="FCP1_dom"/>
</dbReference>
<feature type="region of interest" description="Disordered" evidence="1">
    <location>
        <begin position="25"/>
        <end position="51"/>
    </location>
</feature>
<feature type="compositionally biased region" description="Low complexity" evidence="1">
    <location>
        <begin position="279"/>
        <end position="294"/>
    </location>
</feature>
<dbReference type="SMART" id="SM00577">
    <property type="entry name" value="CPDc"/>
    <property type="match status" value="1"/>
</dbReference>
<comment type="caution">
    <text evidence="3">The sequence shown here is derived from an EMBL/GenBank/DDBJ whole genome shotgun (WGS) entry which is preliminary data.</text>
</comment>
<dbReference type="Gene3D" id="3.40.50.1000">
    <property type="entry name" value="HAD superfamily/HAD-like"/>
    <property type="match status" value="1"/>
</dbReference>
<feature type="domain" description="FCP1 homology" evidence="2">
    <location>
        <begin position="149"/>
        <end position="356"/>
    </location>
</feature>
<dbReference type="InterPro" id="IPR036412">
    <property type="entry name" value="HAD-like_sf"/>
</dbReference>
<evidence type="ECO:0000256" key="1">
    <source>
        <dbReference type="SAM" id="MobiDB-lite"/>
    </source>
</evidence>
<dbReference type="EMBL" id="BFAD01000008">
    <property type="protein sequence ID" value="GBE85640.1"/>
    <property type="molecule type" value="Genomic_DNA"/>
</dbReference>
<feature type="region of interest" description="Disordered" evidence="1">
    <location>
        <begin position="550"/>
        <end position="587"/>
    </location>
</feature>
<keyword evidence="4" id="KW-1185">Reference proteome</keyword>
<dbReference type="InterPro" id="IPR050365">
    <property type="entry name" value="TIM50"/>
</dbReference>
<proteinExistence type="predicted"/>
<accession>A0A401GTX7</accession>
<evidence type="ECO:0000259" key="2">
    <source>
        <dbReference type="SMART" id="SM00577"/>
    </source>
</evidence>
<dbReference type="PANTHER" id="PTHR12210">
    <property type="entry name" value="DULLARD PROTEIN PHOSPHATASE"/>
    <property type="match status" value="1"/>
</dbReference>
<dbReference type="InterPro" id="IPR023214">
    <property type="entry name" value="HAD_sf"/>
</dbReference>
<reference evidence="3 4" key="1">
    <citation type="journal article" date="2018" name="Sci. Rep.">
        <title>Genome sequence of the cauliflower mushroom Sparassis crispa (Hanabiratake) and its association with beneficial usage.</title>
        <authorList>
            <person name="Kiyama R."/>
            <person name="Furutani Y."/>
            <person name="Kawaguchi K."/>
            <person name="Nakanishi T."/>
        </authorList>
    </citation>
    <scope>NUCLEOTIDE SEQUENCE [LARGE SCALE GENOMIC DNA]</scope>
</reference>